<dbReference type="FunFam" id="3.40.50.300:FF:001091">
    <property type="entry name" value="Probable disease resistance protein At1g61300"/>
    <property type="match status" value="1"/>
</dbReference>
<dbReference type="InterPro" id="IPR058922">
    <property type="entry name" value="WHD_DRP"/>
</dbReference>
<keyword evidence="2" id="KW-0433">Leucine-rich repeat</keyword>
<dbReference type="InterPro" id="IPR002182">
    <property type="entry name" value="NB-ARC"/>
</dbReference>
<dbReference type="AlphaFoldDB" id="A0A6D2IRE6"/>
<dbReference type="FunFam" id="1.10.10.10:FF:000322">
    <property type="entry name" value="Probable disease resistance protein At1g63360"/>
    <property type="match status" value="1"/>
</dbReference>
<evidence type="ECO:0000256" key="4">
    <source>
        <dbReference type="ARBA" id="ARBA00022741"/>
    </source>
</evidence>
<keyword evidence="6" id="KW-0067">ATP-binding</keyword>
<evidence type="ECO:0000259" key="7">
    <source>
        <dbReference type="Pfam" id="PF00931"/>
    </source>
</evidence>
<dbReference type="PRINTS" id="PR00364">
    <property type="entry name" value="DISEASERSIST"/>
</dbReference>
<name>A0A6D2IRE6_9BRAS</name>
<dbReference type="InterPro" id="IPR036388">
    <property type="entry name" value="WH-like_DNA-bd_sf"/>
</dbReference>
<dbReference type="InterPro" id="IPR042197">
    <property type="entry name" value="Apaf_helical"/>
</dbReference>
<dbReference type="InterPro" id="IPR027417">
    <property type="entry name" value="P-loop_NTPase"/>
</dbReference>
<dbReference type="OrthoDB" id="664960at2759"/>
<dbReference type="Gene3D" id="1.10.10.10">
    <property type="entry name" value="Winged helix-like DNA-binding domain superfamily/Winged helix DNA-binding domain"/>
    <property type="match status" value="1"/>
</dbReference>
<comment type="similarity">
    <text evidence="1">Belongs to the disease resistance NB-LRR family.</text>
</comment>
<dbReference type="Pfam" id="PF00931">
    <property type="entry name" value="NB-ARC"/>
    <property type="match status" value="1"/>
</dbReference>
<dbReference type="Pfam" id="PF23559">
    <property type="entry name" value="WHD_DRP"/>
    <property type="match status" value="1"/>
</dbReference>
<dbReference type="SUPFAM" id="SSF52058">
    <property type="entry name" value="L domain-like"/>
    <property type="match status" value="1"/>
</dbReference>
<dbReference type="GO" id="GO:0005524">
    <property type="term" value="F:ATP binding"/>
    <property type="evidence" value="ECO:0007669"/>
    <property type="project" value="UniProtKB-KW"/>
</dbReference>
<dbReference type="Gene3D" id="3.80.10.10">
    <property type="entry name" value="Ribonuclease Inhibitor"/>
    <property type="match status" value="2"/>
</dbReference>
<reference evidence="10" key="1">
    <citation type="submission" date="2020-01" db="EMBL/GenBank/DDBJ databases">
        <authorList>
            <person name="Mishra B."/>
        </authorList>
    </citation>
    <scope>NUCLEOTIDE SEQUENCE [LARGE SCALE GENOMIC DNA]</scope>
</reference>
<dbReference type="InterPro" id="IPR050905">
    <property type="entry name" value="Plant_NBS-LRR"/>
</dbReference>
<evidence type="ECO:0000256" key="1">
    <source>
        <dbReference type="ARBA" id="ARBA00008894"/>
    </source>
</evidence>
<comment type="caution">
    <text evidence="10">The sequence shown here is derived from an EMBL/GenBank/DDBJ whole genome shotgun (WGS) entry which is preliminary data.</text>
</comment>
<evidence type="ECO:0000256" key="2">
    <source>
        <dbReference type="ARBA" id="ARBA00022614"/>
    </source>
</evidence>
<keyword evidence="11" id="KW-1185">Reference proteome</keyword>
<dbReference type="Gene3D" id="3.40.50.300">
    <property type="entry name" value="P-loop containing nucleotide triphosphate hydrolases"/>
    <property type="match status" value="1"/>
</dbReference>
<feature type="domain" description="NB-ARC" evidence="7">
    <location>
        <begin position="117"/>
        <end position="283"/>
    </location>
</feature>
<evidence type="ECO:0000313" key="10">
    <source>
        <dbReference type="EMBL" id="CAA7029689.1"/>
    </source>
</evidence>
<proteinExistence type="inferred from homology"/>
<sequence length="841" mass="96392">MEDLRSIQHRVQNKVAREEAQHRQRLESVKVWLTRVEIIDARFTNLLSTSPIQLRNLCLCGLCSKNPCSSNKYGKNVLLLLKEVKILKLEGIFDEVSEFTPRSKVEERPTRPTFGQDEILERAWKRLMEDGVGIMGLHGMGGVGKTTLFKKIHNKFSETADSFDVVMWVVVSNGVTISKLQEDIAKNLNQSDDWVKKNESDKATIIHRFLKGKKFVLLLDDIWEKLDLEAIGVPEPTKENGCKVAFTTRSQEVCSRMGDHEPIQVKCLEWSEAWELFRNKVGDITFRRNPDIVELAKKVAAKCRGLPLALNVIGETMASKTMVEEWEDAIDVLSRSAAEFPDMENKILPILKYSYDSLVHEHVKSCFLYCALFPEDDDIDKERLINYWICEGFIGEHQVLKRAMNKGYVILGTLIRANLLTEEDPNKGYVKMHDVVREMALWIASSGEQKGNWVVQTRAGLCEIPKVEDWGAVRRMSLMSNHIEEITCGYGCSELKTLFLQNNTLKVLSGEFIRSMQKLVVLDLSMNRNFNELPEQISELTSLQYLDMSYTSIEKLPIGFQELKKLTHLDLTFARELCSVGRISKLSSLRILKLLMSKACGDVILLEEMQLLEYLQVITMTISTDLGLEKILADQRLATCINGLEILRFEGKPFEISLLLSMENLRELRVDSIHVSEINTNLKFRESPCFTNLKSVAVSNCNSIKDLTWLLLFPNLGMLIIENSEEVEEIINKEKATNLAGITPFQKLKILRMRNLPKLESIYWCPLPFPLLKFIHAIQCPKLRKLPFDATSAPRLGEISITMRPGEQITDLEWEDEDTKNRFLPSFRRVIISVLLFRFNY</sequence>
<protein>
    <submittedName>
        <fullName evidence="10">Uncharacterized protein</fullName>
    </submittedName>
</protein>
<gene>
    <name evidence="10" type="ORF">MERR_LOCUS16924</name>
</gene>
<accession>A0A6D2IRE6</accession>
<evidence type="ECO:0000256" key="3">
    <source>
        <dbReference type="ARBA" id="ARBA00022737"/>
    </source>
</evidence>
<dbReference type="InterPro" id="IPR055414">
    <property type="entry name" value="LRR_R13L4/SHOC2-like"/>
</dbReference>
<evidence type="ECO:0000256" key="5">
    <source>
        <dbReference type="ARBA" id="ARBA00022821"/>
    </source>
</evidence>
<keyword evidence="4" id="KW-0547">Nucleotide-binding</keyword>
<dbReference type="FunFam" id="1.10.8.430:FF:000003">
    <property type="entry name" value="Probable disease resistance protein At5g66910"/>
    <property type="match status" value="1"/>
</dbReference>
<dbReference type="Gene3D" id="1.10.8.430">
    <property type="entry name" value="Helical domain of apoptotic protease-activating factors"/>
    <property type="match status" value="1"/>
</dbReference>
<evidence type="ECO:0000259" key="9">
    <source>
        <dbReference type="Pfam" id="PF23598"/>
    </source>
</evidence>
<dbReference type="Pfam" id="PF23598">
    <property type="entry name" value="LRR_14"/>
    <property type="match status" value="1"/>
</dbReference>
<dbReference type="SUPFAM" id="SSF52540">
    <property type="entry name" value="P-loop containing nucleoside triphosphate hydrolases"/>
    <property type="match status" value="1"/>
</dbReference>
<dbReference type="PANTHER" id="PTHR33463:SF220">
    <property type="entry name" value="NB-ARC DOMAIN-CONTAINING PROTEIN"/>
    <property type="match status" value="1"/>
</dbReference>
<evidence type="ECO:0000313" key="11">
    <source>
        <dbReference type="Proteomes" id="UP000467841"/>
    </source>
</evidence>
<dbReference type="InterPro" id="IPR032675">
    <property type="entry name" value="LRR_dom_sf"/>
</dbReference>
<feature type="domain" description="Disease resistance protein winged helix" evidence="8">
    <location>
        <begin position="372"/>
        <end position="440"/>
    </location>
</feature>
<keyword evidence="3" id="KW-0677">Repeat</keyword>
<feature type="domain" description="Disease resistance R13L4/SHOC-2-like LRR" evidence="9">
    <location>
        <begin position="473"/>
        <end position="789"/>
    </location>
</feature>
<evidence type="ECO:0000259" key="8">
    <source>
        <dbReference type="Pfam" id="PF23559"/>
    </source>
</evidence>
<keyword evidence="5" id="KW-0611">Plant defense</keyword>
<organism evidence="10 11">
    <name type="scientific">Microthlaspi erraticum</name>
    <dbReference type="NCBI Taxonomy" id="1685480"/>
    <lineage>
        <taxon>Eukaryota</taxon>
        <taxon>Viridiplantae</taxon>
        <taxon>Streptophyta</taxon>
        <taxon>Embryophyta</taxon>
        <taxon>Tracheophyta</taxon>
        <taxon>Spermatophyta</taxon>
        <taxon>Magnoliopsida</taxon>
        <taxon>eudicotyledons</taxon>
        <taxon>Gunneridae</taxon>
        <taxon>Pentapetalae</taxon>
        <taxon>rosids</taxon>
        <taxon>malvids</taxon>
        <taxon>Brassicales</taxon>
        <taxon>Brassicaceae</taxon>
        <taxon>Coluteocarpeae</taxon>
        <taxon>Microthlaspi</taxon>
    </lineage>
</organism>
<dbReference type="EMBL" id="CACVBM020001085">
    <property type="protein sequence ID" value="CAA7029689.1"/>
    <property type="molecule type" value="Genomic_DNA"/>
</dbReference>
<dbReference type="GO" id="GO:0006952">
    <property type="term" value="P:defense response"/>
    <property type="evidence" value="ECO:0007669"/>
    <property type="project" value="UniProtKB-KW"/>
</dbReference>
<dbReference type="Proteomes" id="UP000467841">
    <property type="component" value="Unassembled WGS sequence"/>
</dbReference>
<evidence type="ECO:0000256" key="6">
    <source>
        <dbReference type="ARBA" id="ARBA00022840"/>
    </source>
</evidence>
<dbReference type="GO" id="GO:0043531">
    <property type="term" value="F:ADP binding"/>
    <property type="evidence" value="ECO:0007669"/>
    <property type="project" value="InterPro"/>
</dbReference>
<dbReference type="PANTHER" id="PTHR33463">
    <property type="entry name" value="NB-ARC DOMAIN-CONTAINING PROTEIN-RELATED"/>
    <property type="match status" value="1"/>
</dbReference>